<protein>
    <submittedName>
        <fullName evidence="2">Mfrp</fullName>
    </submittedName>
</protein>
<evidence type="ECO:0000259" key="1">
    <source>
        <dbReference type="PROSITE" id="PS50181"/>
    </source>
</evidence>
<dbReference type="InterPro" id="IPR036047">
    <property type="entry name" value="F-box-like_dom_sf"/>
</dbReference>
<dbReference type="Proteomes" id="UP001431209">
    <property type="component" value="Unassembled WGS sequence"/>
</dbReference>
<gene>
    <name evidence="2" type="ORF">AKO1_005532</name>
</gene>
<keyword evidence="3" id="KW-1185">Reference proteome</keyword>
<name>A0AAW2YKW2_9EUKA</name>
<accession>A0AAW2YKW2</accession>
<sequence length="246" mass="28346">MQSADVVRVPNEILFIIFDYLEPLEKIKLKSKTISKKFDEILCYPYFWKDLLDKISLLCPEFNSKGVGHMDLVRDALSGAIDKWIISIVSAGDCSLGPLSEPLKPLSIKTYQKKPLILREVLNALNLPHWKSDFISDDDLEGRKLKYPGYHPGHINGVANDEIHTDFQEDSIFSNVEDPDQRLPEDYESYNRYKRLETFVEDNLVWFVLYHTDDINFVDLYALGTSPFTKNLIGVKTLNLCHNLCD</sequence>
<evidence type="ECO:0000313" key="2">
    <source>
        <dbReference type="EMBL" id="KAL0477638.1"/>
    </source>
</evidence>
<dbReference type="AlphaFoldDB" id="A0AAW2YKW2"/>
<dbReference type="PROSITE" id="PS50181">
    <property type="entry name" value="FBOX"/>
    <property type="match status" value="1"/>
</dbReference>
<reference evidence="2 3" key="1">
    <citation type="submission" date="2024-03" db="EMBL/GenBank/DDBJ databases">
        <title>The Acrasis kona genome and developmental transcriptomes reveal deep origins of eukaryotic multicellular pathways.</title>
        <authorList>
            <person name="Sheikh S."/>
            <person name="Fu C.-J."/>
            <person name="Brown M.W."/>
            <person name="Baldauf S.L."/>
        </authorList>
    </citation>
    <scope>NUCLEOTIDE SEQUENCE [LARGE SCALE GENOMIC DNA]</scope>
    <source>
        <strain evidence="2 3">ATCC MYA-3509</strain>
    </source>
</reference>
<dbReference type="EMBL" id="JAOPGA020000204">
    <property type="protein sequence ID" value="KAL0477638.1"/>
    <property type="molecule type" value="Genomic_DNA"/>
</dbReference>
<dbReference type="SUPFAM" id="SSF81383">
    <property type="entry name" value="F-box domain"/>
    <property type="match status" value="1"/>
</dbReference>
<proteinExistence type="predicted"/>
<organism evidence="2 3">
    <name type="scientific">Acrasis kona</name>
    <dbReference type="NCBI Taxonomy" id="1008807"/>
    <lineage>
        <taxon>Eukaryota</taxon>
        <taxon>Discoba</taxon>
        <taxon>Heterolobosea</taxon>
        <taxon>Tetramitia</taxon>
        <taxon>Eutetramitia</taxon>
        <taxon>Acrasidae</taxon>
        <taxon>Acrasis</taxon>
    </lineage>
</organism>
<evidence type="ECO:0000313" key="3">
    <source>
        <dbReference type="Proteomes" id="UP001431209"/>
    </source>
</evidence>
<comment type="caution">
    <text evidence="2">The sequence shown here is derived from an EMBL/GenBank/DDBJ whole genome shotgun (WGS) entry which is preliminary data.</text>
</comment>
<dbReference type="InterPro" id="IPR001810">
    <property type="entry name" value="F-box_dom"/>
</dbReference>
<feature type="domain" description="F-box" evidence="1">
    <location>
        <begin position="3"/>
        <end position="51"/>
    </location>
</feature>